<proteinExistence type="predicted"/>
<dbReference type="AlphaFoldDB" id="X0TGJ4"/>
<comment type="caution">
    <text evidence="2">The sequence shown here is derived from an EMBL/GenBank/DDBJ whole genome shotgun (WGS) entry which is preliminary data.</text>
</comment>
<sequence>MNEEEKAKRLCDAIDALIRGEEPKMGLDDQELIELLRVARIRHQAGKALANVGLTYQELLRRVLKARIVARQMEQGHEKADDPAPEVGSIMDEDPRDF</sequence>
<feature type="region of interest" description="Disordered" evidence="1">
    <location>
        <begin position="74"/>
        <end position="98"/>
    </location>
</feature>
<gene>
    <name evidence="2" type="ORF">S01H1_17814</name>
</gene>
<reference evidence="2" key="1">
    <citation type="journal article" date="2014" name="Front. Microbiol.">
        <title>High frequency of phylogenetically diverse reductive dehalogenase-homologous genes in deep subseafloor sedimentary metagenomes.</title>
        <authorList>
            <person name="Kawai M."/>
            <person name="Futagami T."/>
            <person name="Toyoda A."/>
            <person name="Takaki Y."/>
            <person name="Nishi S."/>
            <person name="Hori S."/>
            <person name="Arai W."/>
            <person name="Tsubouchi T."/>
            <person name="Morono Y."/>
            <person name="Uchiyama I."/>
            <person name="Ito T."/>
            <person name="Fujiyama A."/>
            <person name="Inagaki F."/>
            <person name="Takami H."/>
        </authorList>
    </citation>
    <scope>NUCLEOTIDE SEQUENCE</scope>
    <source>
        <strain evidence="2">Expedition CK06-06</strain>
    </source>
</reference>
<organism evidence="2">
    <name type="scientific">marine sediment metagenome</name>
    <dbReference type="NCBI Taxonomy" id="412755"/>
    <lineage>
        <taxon>unclassified sequences</taxon>
        <taxon>metagenomes</taxon>
        <taxon>ecological metagenomes</taxon>
    </lineage>
</organism>
<feature type="non-terminal residue" evidence="2">
    <location>
        <position position="98"/>
    </location>
</feature>
<evidence type="ECO:0000256" key="1">
    <source>
        <dbReference type="SAM" id="MobiDB-lite"/>
    </source>
</evidence>
<name>X0TGJ4_9ZZZZ</name>
<accession>X0TGJ4</accession>
<dbReference type="EMBL" id="BARS01009477">
    <property type="protein sequence ID" value="GAF75205.1"/>
    <property type="molecule type" value="Genomic_DNA"/>
</dbReference>
<evidence type="ECO:0000313" key="2">
    <source>
        <dbReference type="EMBL" id="GAF75205.1"/>
    </source>
</evidence>
<protein>
    <submittedName>
        <fullName evidence="2">Uncharacterized protein</fullName>
    </submittedName>
</protein>